<name>A0ABZ2TE44_9RHOB</name>
<dbReference type="Proteomes" id="UP001281305">
    <property type="component" value="Chromosome"/>
</dbReference>
<evidence type="ECO:0000313" key="1">
    <source>
        <dbReference type="EMBL" id="WYK17932.1"/>
    </source>
</evidence>
<reference evidence="1 2" key="1">
    <citation type="submission" date="2024-02" db="EMBL/GenBank/DDBJ databases">
        <title>Roseovarius strain W115 nov., isolated from a marine algae.</title>
        <authorList>
            <person name="Lee M.W."/>
            <person name="Lee J.K."/>
            <person name="Kim J.M."/>
            <person name="Choi D.G."/>
            <person name="Baek J.H."/>
            <person name="Bayburt H."/>
            <person name="Jung J.J."/>
            <person name="Han D.M."/>
            <person name="Jeon C.O."/>
        </authorList>
    </citation>
    <scope>NUCLEOTIDE SEQUENCE [LARGE SCALE GENOMIC DNA]</scope>
    <source>
        <strain evidence="1 2">W115</strain>
    </source>
</reference>
<dbReference type="InterPro" id="IPR045516">
    <property type="entry name" value="DUF6477"/>
</dbReference>
<gene>
    <name evidence="1" type="ORF">RZS32_016310</name>
</gene>
<sequence>MCDILNKLDAIKRPRLLISAARIGSMEYRRDTHLTRHFKDGYPSRSKDALEQLIKIESDLDAKRSDAVAGYSVAHHVEVLIAMMGEARILRSAHTH</sequence>
<keyword evidence="2" id="KW-1185">Reference proteome</keyword>
<proteinExistence type="predicted"/>
<dbReference type="RefSeq" id="WP_317054618.1">
    <property type="nucleotide sequence ID" value="NZ_CP146606.1"/>
</dbReference>
<protein>
    <submittedName>
        <fullName evidence="1">DUF6477 family protein</fullName>
    </submittedName>
</protein>
<evidence type="ECO:0000313" key="2">
    <source>
        <dbReference type="Proteomes" id="UP001281305"/>
    </source>
</evidence>
<organism evidence="1 2">
    <name type="scientific">Roseovarius rhodophyticola</name>
    <dbReference type="NCBI Taxonomy" id="3080827"/>
    <lineage>
        <taxon>Bacteria</taxon>
        <taxon>Pseudomonadati</taxon>
        <taxon>Pseudomonadota</taxon>
        <taxon>Alphaproteobacteria</taxon>
        <taxon>Rhodobacterales</taxon>
        <taxon>Roseobacteraceae</taxon>
        <taxon>Roseovarius</taxon>
    </lineage>
</organism>
<dbReference type="EMBL" id="CP146606">
    <property type="protein sequence ID" value="WYK17932.1"/>
    <property type="molecule type" value="Genomic_DNA"/>
</dbReference>
<dbReference type="Pfam" id="PF20083">
    <property type="entry name" value="DUF6477"/>
    <property type="match status" value="1"/>
</dbReference>
<accession>A0ABZ2TE44</accession>